<evidence type="ECO:0000313" key="3">
    <source>
        <dbReference type="Proteomes" id="UP000295706"/>
    </source>
</evidence>
<dbReference type="OrthoDB" id="1488462at2"/>
<dbReference type="Pfam" id="PF19404">
    <property type="entry name" value="DUF5977"/>
    <property type="match status" value="1"/>
</dbReference>
<dbReference type="InterPro" id="IPR046020">
    <property type="entry name" value="DUF5977"/>
</dbReference>
<comment type="caution">
    <text evidence="2">The sequence shown here is derived from an EMBL/GenBank/DDBJ whole genome shotgun (WGS) entry which is preliminary data.</text>
</comment>
<feature type="domain" description="DUF5977" evidence="1">
    <location>
        <begin position="481"/>
        <end position="545"/>
    </location>
</feature>
<name>A0A4R4KM94_9BACT</name>
<proteinExistence type="predicted"/>
<accession>A0A4R4KM94</accession>
<keyword evidence="3" id="KW-1185">Reference proteome</keyword>
<gene>
    <name evidence="2" type="ORF">EZE20_01900</name>
</gene>
<protein>
    <recommendedName>
        <fullName evidence="1">DUF5977 domain-containing protein</fullName>
    </recommendedName>
</protein>
<dbReference type="AlphaFoldDB" id="A0A4R4KM94"/>
<evidence type="ECO:0000313" key="2">
    <source>
        <dbReference type="EMBL" id="TDB69113.1"/>
    </source>
</evidence>
<dbReference type="Proteomes" id="UP000295706">
    <property type="component" value="Unassembled WGS sequence"/>
</dbReference>
<sequence>MDYLANITHQKLVLTRNPVVVSVDPVVLPEGQSRIDLRYFCEVMVQKGFQGSSFELLSRHEASEQPPTAGSTTSAGAYFEIHTRLDDLLSTEPPEFGSNKVQVCANLTRQYYTRIERYDGDTLLDSEQQTSCWAIKAGVAERDYDTYHDLFFTRHIGDGRRFLTWQPDNKLVRVDQPEWLYFITNFDPTPSELRVRVRCLYDDNSRETYTAGTISNVSFMTVYALPVSMEALGLLNRPKTVIRYEVWLSNEAQEVVSETRSYQVWNEHFETVKYLLYQNGLGGYDTLAFVGNLVESVKVSRSLVSRFVGYDYLPTVAEDLINEVTGERQLSLTLGGRISERQRSYLQDLLFSQEFYLADGEWIPLMPLFDGYVTENVDEWPIDRTLTFRYANAQSRYSSLPRIAKESRPTSWREWTTSCEIGANGLRTGRRIVNELVKYYLDSGENVRPLITKANTPNTEGYISPWLTEDCAATTTPYLSTSVEISSTLKRTGCGPGTIGSVWTITLPAGAYGSELSQADADAKALAAAQALDTQAAANSNGSCVPTTPIPLALQNTTTDVPGVFDPVIALLVNDVEVVPNTDVESSVRYADNGLAAGTYNIDVRISYGGSPFQEFRLSIPSKNLTSAILSGNQTYRFANVVVNWGDAELLVKALPL</sequence>
<reference evidence="2 3" key="1">
    <citation type="submission" date="2019-02" db="EMBL/GenBank/DDBJ databases">
        <title>Arundinibacter roseus gen. nov., sp. nov., a new member of the family Cytophagaceae.</title>
        <authorList>
            <person name="Szuroczki S."/>
            <person name="Khayer B."/>
            <person name="Sproer C."/>
            <person name="Toumi M."/>
            <person name="Szabo A."/>
            <person name="Felfoldi T."/>
            <person name="Schumann P."/>
            <person name="Toth E."/>
        </authorList>
    </citation>
    <scope>NUCLEOTIDE SEQUENCE [LARGE SCALE GENOMIC DNA]</scope>
    <source>
        <strain evidence="2 3">DMA-k-7a</strain>
    </source>
</reference>
<organism evidence="2 3">
    <name type="scientific">Arundinibacter roseus</name>
    <dbReference type="NCBI Taxonomy" id="2070510"/>
    <lineage>
        <taxon>Bacteria</taxon>
        <taxon>Pseudomonadati</taxon>
        <taxon>Bacteroidota</taxon>
        <taxon>Cytophagia</taxon>
        <taxon>Cytophagales</taxon>
        <taxon>Spirosomataceae</taxon>
        <taxon>Arundinibacter</taxon>
    </lineage>
</organism>
<dbReference type="EMBL" id="SMJU01000001">
    <property type="protein sequence ID" value="TDB69113.1"/>
    <property type="molecule type" value="Genomic_DNA"/>
</dbReference>
<evidence type="ECO:0000259" key="1">
    <source>
        <dbReference type="Pfam" id="PF19404"/>
    </source>
</evidence>
<dbReference type="RefSeq" id="WP_132113886.1">
    <property type="nucleotide sequence ID" value="NZ_SMJU01000001.1"/>
</dbReference>